<evidence type="ECO:0000313" key="3">
    <source>
        <dbReference type="Proteomes" id="UP000054721"/>
    </source>
</evidence>
<dbReference type="Proteomes" id="UP000054721">
    <property type="component" value="Unassembled WGS sequence"/>
</dbReference>
<sequence length="42" mass="4941">MRASATEYKIWKRESQDPNSKHPGNPGYNEMTKPMDNRSCRE</sequence>
<dbReference type="AlphaFoldDB" id="A0A0V1KIX0"/>
<organism evidence="2 3">
    <name type="scientific">Trichinella nativa</name>
    <dbReference type="NCBI Taxonomy" id="6335"/>
    <lineage>
        <taxon>Eukaryota</taxon>
        <taxon>Metazoa</taxon>
        <taxon>Ecdysozoa</taxon>
        <taxon>Nematoda</taxon>
        <taxon>Enoplea</taxon>
        <taxon>Dorylaimia</taxon>
        <taxon>Trichinellida</taxon>
        <taxon>Trichinellidae</taxon>
        <taxon>Trichinella</taxon>
    </lineage>
</organism>
<dbReference type="EMBL" id="JYDW01001704">
    <property type="protein sequence ID" value="KRZ46956.1"/>
    <property type="molecule type" value="Genomic_DNA"/>
</dbReference>
<feature type="compositionally biased region" description="Basic and acidic residues" evidence="1">
    <location>
        <begin position="33"/>
        <end position="42"/>
    </location>
</feature>
<accession>A0A0V1KIX0</accession>
<evidence type="ECO:0000256" key="1">
    <source>
        <dbReference type="SAM" id="MobiDB-lite"/>
    </source>
</evidence>
<protein>
    <submittedName>
        <fullName evidence="2">Uncharacterized protein</fullName>
    </submittedName>
</protein>
<gene>
    <name evidence="2" type="ORF">T02_15544</name>
</gene>
<feature type="region of interest" description="Disordered" evidence="1">
    <location>
        <begin position="1"/>
        <end position="42"/>
    </location>
</feature>
<evidence type="ECO:0000313" key="2">
    <source>
        <dbReference type="EMBL" id="KRZ46956.1"/>
    </source>
</evidence>
<keyword evidence="3" id="KW-1185">Reference proteome</keyword>
<reference evidence="2 3" key="1">
    <citation type="submission" date="2015-05" db="EMBL/GenBank/DDBJ databases">
        <title>Evolution of Trichinella species and genotypes.</title>
        <authorList>
            <person name="Korhonen P.K."/>
            <person name="Edoardo P."/>
            <person name="Giuseppe L.R."/>
            <person name="Gasser R.B."/>
        </authorList>
    </citation>
    <scope>NUCLEOTIDE SEQUENCE [LARGE SCALE GENOMIC DNA]</scope>
    <source>
        <strain evidence="2">ISS10</strain>
    </source>
</reference>
<name>A0A0V1KIX0_9BILA</name>
<feature type="compositionally biased region" description="Basic and acidic residues" evidence="1">
    <location>
        <begin position="9"/>
        <end position="20"/>
    </location>
</feature>
<comment type="caution">
    <text evidence="2">The sequence shown here is derived from an EMBL/GenBank/DDBJ whole genome shotgun (WGS) entry which is preliminary data.</text>
</comment>
<proteinExistence type="predicted"/>